<dbReference type="RefSeq" id="WP_181888646.1">
    <property type="nucleotide sequence ID" value="NZ_CAUPJD010000049.1"/>
</dbReference>
<feature type="signal peptide" evidence="2">
    <location>
        <begin position="1"/>
        <end position="27"/>
    </location>
</feature>
<dbReference type="EMBL" id="JACDTZ010000001">
    <property type="protein sequence ID" value="MBA5243966.1"/>
    <property type="molecule type" value="Genomic_DNA"/>
</dbReference>
<dbReference type="AlphaFoldDB" id="A0A7W2I3D7"/>
<evidence type="ECO:0000313" key="3">
    <source>
        <dbReference type="EMBL" id="MBA5243966.1"/>
    </source>
</evidence>
<feature type="chain" id="PRO_5038488826" description="Or membrane protein" evidence="2">
    <location>
        <begin position="28"/>
        <end position="139"/>
    </location>
</feature>
<reference evidence="3 4" key="1">
    <citation type="submission" date="2020-07" db="EMBL/GenBank/DDBJ databases">
        <title>Draft genome and description of Corynebacterium haemomassiliense strain Marseile-Q3615 sp. nov.</title>
        <authorList>
            <person name="Boxberger M."/>
            <person name="La Scola B."/>
        </authorList>
    </citation>
    <scope>NUCLEOTIDE SEQUENCE [LARGE SCALE GENOMIC DNA]</scope>
    <source>
        <strain evidence="3 4">Marseille-Q3615</strain>
    </source>
</reference>
<keyword evidence="2" id="KW-0732">Signal</keyword>
<keyword evidence="1" id="KW-0812">Transmembrane</keyword>
<feature type="transmembrane region" description="Helical" evidence="1">
    <location>
        <begin position="109"/>
        <end position="129"/>
    </location>
</feature>
<name>A0A7W2I3D7_9CORY</name>
<proteinExistence type="predicted"/>
<evidence type="ECO:0000256" key="2">
    <source>
        <dbReference type="SAM" id="SignalP"/>
    </source>
</evidence>
<evidence type="ECO:0000256" key="1">
    <source>
        <dbReference type="SAM" id="Phobius"/>
    </source>
</evidence>
<keyword evidence="4" id="KW-1185">Reference proteome</keyword>
<evidence type="ECO:0008006" key="5">
    <source>
        <dbReference type="Google" id="ProtNLM"/>
    </source>
</evidence>
<evidence type="ECO:0000313" key="4">
    <source>
        <dbReference type="Proteomes" id="UP000523682"/>
    </source>
</evidence>
<keyword evidence="1" id="KW-1133">Transmembrane helix</keyword>
<sequence>MRNFRTAAVATATALTVVAGGTAIASAEEGTTETNSKDKAVVFVGKQKETDKDFGEVVSDGTKGLFDGKGSSHYFNDAKDPFYPTDAFGNTTNAEDVPQWARYWIDGSIVAAIGALVGLVIAGFNFAFYNGWLQHPLSK</sequence>
<protein>
    <recommendedName>
        <fullName evidence="5">Or membrane protein</fullName>
    </recommendedName>
</protein>
<comment type="caution">
    <text evidence="3">The sequence shown here is derived from an EMBL/GenBank/DDBJ whole genome shotgun (WGS) entry which is preliminary data.</text>
</comment>
<dbReference type="Proteomes" id="UP000523682">
    <property type="component" value="Unassembled WGS sequence"/>
</dbReference>
<keyword evidence="1" id="KW-0472">Membrane</keyword>
<accession>A0A7W2I3D7</accession>
<organism evidence="3 4">
    <name type="scientific">Corynebacterium haemomassiliense</name>
    <dbReference type="NCBI Taxonomy" id="2754726"/>
    <lineage>
        <taxon>Bacteria</taxon>
        <taxon>Bacillati</taxon>
        <taxon>Actinomycetota</taxon>
        <taxon>Actinomycetes</taxon>
        <taxon>Mycobacteriales</taxon>
        <taxon>Corynebacteriaceae</taxon>
        <taxon>Corynebacterium</taxon>
    </lineage>
</organism>
<gene>
    <name evidence="3" type="ORF">H0193_03910</name>
</gene>